<keyword evidence="2" id="KW-0472">Membrane</keyword>
<evidence type="ECO:0000256" key="1">
    <source>
        <dbReference type="SAM" id="MobiDB-lite"/>
    </source>
</evidence>
<evidence type="ECO:0000256" key="2">
    <source>
        <dbReference type="SAM" id="Phobius"/>
    </source>
</evidence>
<dbReference type="EMBL" id="FPBA01000001">
    <property type="protein sequence ID" value="SFT33775.1"/>
    <property type="molecule type" value="Genomic_DNA"/>
</dbReference>
<accession>A0A1I6X655</accession>
<dbReference type="RefSeq" id="WP_175551356.1">
    <property type="nucleotide sequence ID" value="NZ_FPBA01000001.1"/>
</dbReference>
<protein>
    <submittedName>
        <fullName evidence="3">Uncharacterized protein</fullName>
    </submittedName>
</protein>
<evidence type="ECO:0000313" key="4">
    <source>
        <dbReference type="Proteomes" id="UP000199546"/>
    </source>
</evidence>
<keyword evidence="2" id="KW-0812">Transmembrane</keyword>
<proteinExistence type="predicted"/>
<organism evidence="3 4">
    <name type="scientific">Geodermatophilus amargosae</name>
    <dbReference type="NCBI Taxonomy" id="1296565"/>
    <lineage>
        <taxon>Bacteria</taxon>
        <taxon>Bacillati</taxon>
        <taxon>Actinomycetota</taxon>
        <taxon>Actinomycetes</taxon>
        <taxon>Geodermatophilales</taxon>
        <taxon>Geodermatophilaceae</taxon>
        <taxon>Geodermatophilus</taxon>
    </lineage>
</organism>
<dbReference type="Proteomes" id="UP000199546">
    <property type="component" value="Unassembled WGS sequence"/>
</dbReference>
<dbReference type="AlphaFoldDB" id="A0A1I6X655"/>
<keyword evidence="2" id="KW-1133">Transmembrane helix</keyword>
<gene>
    <name evidence="3" type="ORF">SAMN05660657_00178</name>
</gene>
<reference evidence="4" key="1">
    <citation type="submission" date="2016-10" db="EMBL/GenBank/DDBJ databases">
        <authorList>
            <person name="Varghese N."/>
            <person name="Submissions S."/>
        </authorList>
    </citation>
    <scope>NUCLEOTIDE SEQUENCE [LARGE SCALE GENOMIC DNA]</scope>
    <source>
        <strain evidence="4">DSM 46136</strain>
    </source>
</reference>
<name>A0A1I6X655_9ACTN</name>
<keyword evidence="4" id="KW-1185">Reference proteome</keyword>
<feature type="transmembrane region" description="Helical" evidence="2">
    <location>
        <begin position="6"/>
        <end position="26"/>
    </location>
</feature>
<sequence>MAWWMWLLIGWPAVAFGAAVAIGRAIRMAERREHRRRRTGEDFDDADWDVA</sequence>
<evidence type="ECO:0000313" key="3">
    <source>
        <dbReference type="EMBL" id="SFT33775.1"/>
    </source>
</evidence>
<feature type="compositionally biased region" description="Acidic residues" evidence="1">
    <location>
        <begin position="42"/>
        <end position="51"/>
    </location>
</feature>
<feature type="region of interest" description="Disordered" evidence="1">
    <location>
        <begin position="32"/>
        <end position="51"/>
    </location>
</feature>